<comment type="caution">
    <text evidence="1">The sequence shown here is derived from an EMBL/GenBank/DDBJ whole genome shotgun (WGS) entry which is preliminary data.</text>
</comment>
<proteinExistence type="predicted"/>
<evidence type="ECO:0000313" key="2">
    <source>
        <dbReference type="Proteomes" id="UP000811619"/>
    </source>
</evidence>
<name>A0A8K0NE10_9HYPO</name>
<sequence>MCTYTTALAVHVDCTRNPQHKVEKLLYRRCKKKPKPEPYCDDASFDPSLPHMLQTERRGRCKVCRDSGVSVGTTIYEHVSKRSESVPETTGRGNMVH</sequence>
<organism evidence="1 2">
    <name type="scientific">Claviceps africana</name>
    <dbReference type="NCBI Taxonomy" id="83212"/>
    <lineage>
        <taxon>Eukaryota</taxon>
        <taxon>Fungi</taxon>
        <taxon>Dikarya</taxon>
        <taxon>Ascomycota</taxon>
        <taxon>Pezizomycotina</taxon>
        <taxon>Sordariomycetes</taxon>
        <taxon>Hypocreomycetidae</taxon>
        <taxon>Hypocreales</taxon>
        <taxon>Clavicipitaceae</taxon>
        <taxon>Claviceps</taxon>
    </lineage>
</organism>
<dbReference type="OrthoDB" id="4947996at2759"/>
<dbReference type="AlphaFoldDB" id="A0A8K0NE10"/>
<dbReference type="Proteomes" id="UP000811619">
    <property type="component" value="Unassembled WGS sequence"/>
</dbReference>
<keyword evidence="2" id="KW-1185">Reference proteome</keyword>
<evidence type="ECO:0000313" key="1">
    <source>
        <dbReference type="EMBL" id="KAG5912989.1"/>
    </source>
</evidence>
<protein>
    <submittedName>
        <fullName evidence="1">Uncharacterized protein</fullName>
    </submittedName>
</protein>
<reference evidence="1" key="1">
    <citation type="journal article" date="2020" name="bioRxiv">
        <title>Whole genome comparisons of ergot fungi reveals the divergence and evolution of species within the genus Claviceps are the result of varying mechanisms driving genome evolution and host range expansion.</title>
        <authorList>
            <person name="Wyka S.A."/>
            <person name="Mondo S.J."/>
            <person name="Liu M."/>
            <person name="Dettman J."/>
            <person name="Nalam V."/>
            <person name="Broders K.D."/>
        </authorList>
    </citation>
    <scope>NUCLEOTIDE SEQUENCE</scope>
    <source>
        <strain evidence="1">CCC 489</strain>
    </source>
</reference>
<accession>A0A8K0NE10</accession>
<dbReference type="EMBL" id="SRPY01001484">
    <property type="protein sequence ID" value="KAG5912989.1"/>
    <property type="molecule type" value="Genomic_DNA"/>
</dbReference>
<gene>
    <name evidence="1" type="ORF">E4U42_001589</name>
</gene>